<feature type="domain" description="BTB" evidence="5">
    <location>
        <begin position="706"/>
        <end position="784"/>
    </location>
</feature>
<dbReference type="OrthoDB" id="1893551at2759"/>
<dbReference type="InterPro" id="IPR000408">
    <property type="entry name" value="Reg_chr_condens"/>
</dbReference>
<organism evidence="6 7">
    <name type="scientific">Modicella reniformis</name>
    <dbReference type="NCBI Taxonomy" id="1440133"/>
    <lineage>
        <taxon>Eukaryota</taxon>
        <taxon>Fungi</taxon>
        <taxon>Fungi incertae sedis</taxon>
        <taxon>Mucoromycota</taxon>
        <taxon>Mortierellomycotina</taxon>
        <taxon>Mortierellomycetes</taxon>
        <taxon>Mortierellales</taxon>
        <taxon>Mortierellaceae</taxon>
        <taxon>Modicella</taxon>
    </lineage>
</organism>
<feature type="compositionally biased region" description="Polar residues" evidence="4">
    <location>
        <begin position="1156"/>
        <end position="1166"/>
    </location>
</feature>
<evidence type="ECO:0000313" key="7">
    <source>
        <dbReference type="Proteomes" id="UP000749646"/>
    </source>
</evidence>
<dbReference type="PROSITE" id="PS50097">
    <property type="entry name" value="BTB"/>
    <property type="match status" value="2"/>
</dbReference>
<evidence type="ECO:0000256" key="4">
    <source>
        <dbReference type="SAM" id="MobiDB-lite"/>
    </source>
</evidence>
<feature type="repeat" description="ANK" evidence="2">
    <location>
        <begin position="36"/>
        <end position="69"/>
    </location>
</feature>
<feature type="repeat" description="RCC1" evidence="3">
    <location>
        <begin position="129"/>
        <end position="178"/>
    </location>
</feature>
<feature type="region of interest" description="Disordered" evidence="4">
    <location>
        <begin position="492"/>
        <end position="511"/>
    </location>
</feature>
<feature type="compositionally biased region" description="Polar residues" evidence="4">
    <location>
        <begin position="1005"/>
        <end position="1022"/>
    </location>
</feature>
<dbReference type="InterPro" id="IPR051625">
    <property type="entry name" value="Signaling_Regulatory_Domain"/>
</dbReference>
<feature type="compositionally biased region" description="Low complexity" evidence="4">
    <location>
        <begin position="1108"/>
        <end position="1127"/>
    </location>
</feature>
<feature type="region of interest" description="Disordered" evidence="4">
    <location>
        <begin position="1234"/>
        <end position="1253"/>
    </location>
</feature>
<reference evidence="6" key="1">
    <citation type="journal article" date="2020" name="Fungal Divers.">
        <title>Resolving the Mortierellaceae phylogeny through synthesis of multi-gene phylogenetics and phylogenomics.</title>
        <authorList>
            <person name="Vandepol N."/>
            <person name="Liber J."/>
            <person name="Desiro A."/>
            <person name="Na H."/>
            <person name="Kennedy M."/>
            <person name="Barry K."/>
            <person name="Grigoriev I.V."/>
            <person name="Miller A.N."/>
            <person name="O'Donnell K."/>
            <person name="Stajich J.E."/>
            <person name="Bonito G."/>
        </authorList>
    </citation>
    <scope>NUCLEOTIDE SEQUENCE</scope>
    <source>
        <strain evidence="6">MES-2147</strain>
    </source>
</reference>
<keyword evidence="2" id="KW-0040">ANK repeat</keyword>
<gene>
    <name evidence="6" type="ORF">BGZ65_011344</name>
</gene>
<name>A0A9P6IMH7_9FUNG</name>
<dbReference type="Proteomes" id="UP000749646">
    <property type="component" value="Unassembled WGS sequence"/>
</dbReference>
<evidence type="ECO:0000313" key="6">
    <source>
        <dbReference type="EMBL" id="KAF9939121.1"/>
    </source>
</evidence>
<feature type="compositionally biased region" description="Low complexity" evidence="4">
    <location>
        <begin position="978"/>
        <end position="994"/>
    </location>
</feature>
<dbReference type="Gene3D" id="1.25.40.20">
    <property type="entry name" value="Ankyrin repeat-containing domain"/>
    <property type="match status" value="1"/>
</dbReference>
<feature type="domain" description="BTB" evidence="5">
    <location>
        <begin position="555"/>
        <end position="637"/>
    </location>
</feature>
<evidence type="ECO:0000256" key="2">
    <source>
        <dbReference type="PROSITE-ProRule" id="PRU00023"/>
    </source>
</evidence>
<feature type="compositionally biased region" description="Low complexity" evidence="4">
    <location>
        <begin position="1082"/>
        <end position="1098"/>
    </location>
</feature>
<accession>A0A9P6IMH7</accession>
<dbReference type="SUPFAM" id="SSF48403">
    <property type="entry name" value="Ankyrin repeat"/>
    <property type="match status" value="1"/>
</dbReference>
<dbReference type="Pfam" id="PF00415">
    <property type="entry name" value="RCC1"/>
    <property type="match status" value="1"/>
</dbReference>
<sequence length="1356" mass="150600">MQGHPSVDKHTLASKASSHAVLNSTMADEVNHKDDVGRTLLHQAATANDLDLVRTLLAHPKIDINEKDHESGWTALHSDGDDRKIPELVKFPYQTGTITFPKAKAARPTLLQLSMSKFHTAIATTEPGFTTKLWGFGTNGRLGSDLKMQLRPAPVLGIPGDVVFTALGRDHTVLITAKGEVYTLGNNKFGQLGYASDTPKNGQDPIQYSPKRVVLNIAKQNIKGAAASKWHTVVYTNTEIFTFGFNHGQLGYERKGDIQLGPRKIASIPPGSITQVQASDAATACLMSSNDVIVFYKYAYHKMSFSLSPYPEWFSIELLNSLDENRPQMIACSENKFGMMTKWGDIHVWSYPEVDADITLGTLPQNFSIPYSSITPPEKPRRVWTSGGDKTRVIDFALGQNGSVILLTKGGHVYIGTNKGNSIGRNVKWQRVPHLDRIVQVYANPSGAWAALRSESALTPVIVRPGTFGSDLERSLSQFYLYRNIEKMDVDAKEVDDDDDDDEDNDKGVANPWKIDTQGWLDIEQDWDHNLISLLNRATNHTNGPDRSISGNHLFDVELQAGKRVLGAHRIILAARSPVIQRAFVETPRSISKVGTLVTIEPNTGESTGGAMYTVLLKVEFTTAVLLLQFLYSDRFDPFWDALDLPKVNKQYALKVRHELRHLALELSLPTLQAALEYSFTHVCSASLSKNLGEVISNPLRCKSLADVRLLLKDGASIDAHQMVLGHRSPFFYAMFVRTDEWIRSRQGQKRLPGTNEENKDNILEVNMKHLNMESMALVMKYIYMDCGPELFYDIEKDEMDDLIQVVINVLQIADELLMDQLKEICEYILGEQVRAKTVVTFLDISLMYAAESLKVTCIDYLCHNIEMALDQRWLEGAEDDILTLVENALKGKQDTFMPYVRYGRHLPDSDKVEKMRETIKLKPQYYRLRGTYNAGVSKGARQTHEREPDKPSSISRSASLPAVPEPLPLLPTPTPSTPVNTPQSAESRASAASEEGEKLERSESASNVDTTSEWPTLSNAPVTDLRDAPSPPKKKTKWGFVPRVENVQLTLDGQDLDAKDSSSKPSLREILEQERQEHTNSSKAPAAVIAAVQKASKLSQKERRKLQQQQQASSPPPDQAQSVVQPTSPPQAWAKVPSSNDPNSVVPDGPGLLRRQSSAGSANGRSSLLEIQQSELALFRVQPKEIPRVAVATSKPVKETMRTGGSEKTFTEAPWRLDAIPEPLRAVTRHQNQMYPKPNSNSHAHSPLPTNSPLNGPLNDAGVTVAVSGMSVLTPTSGLSSLSSFAIIQNQQLRDRNMLLQARHNKKSLYQIQIEEQALAQIRMMSLDRVRGKETEGTGEWFTCEIEGEPLSRPF</sequence>
<dbReference type="PANTHER" id="PTHR22872:SF2">
    <property type="entry name" value="INHIBITOR OF BRUTON TYROSINE KINASE"/>
    <property type="match status" value="1"/>
</dbReference>
<feature type="region of interest" description="Disordered" evidence="4">
    <location>
        <begin position="937"/>
        <end position="1166"/>
    </location>
</feature>
<dbReference type="InterPro" id="IPR002110">
    <property type="entry name" value="Ankyrin_rpt"/>
</dbReference>
<dbReference type="SUPFAM" id="SSF50985">
    <property type="entry name" value="RCC1/BLIP-II"/>
    <property type="match status" value="1"/>
</dbReference>
<proteinExistence type="predicted"/>
<dbReference type="Gene3D" id="3.30.710.10">
    <property type="entry name" value="Potassium Channel Kv1.1, Chain A"/>
    <property type="match status" value="2"/>
</dbReference>
<feature type="repeat" description="RCC1" evidence="3">
    <location>
        <begin position="179"/>
        <end position="238"/>
    </location>
</feature>
<dbReference type="Pfam" id="PF13637">
    <property type="entry name" value="Ank_4"/>
    <property type="match status" value="1"/>
</dbReference>
<dbReference type="CDD" id="cd18186">
    <property type="entry name" value="BTB_POZ_ZBTB_KLHL-like"/>
    <property type="match status" value="1"/>
</dbReference>
<protein>
    <recommendedName>
        <fullName evidence="5">BTB domain-containing protein</fullName>
    </recommendedName>
</protein>
<dbReference type="InterPro" id="IPR009091">
    <property type="entry name" value="RCC1/BLIP-II"/>
</dbReference>
<dbReference type="EMBL" id="JAAAHW010009551">
    <property type="protein sequence ID" value="KAF9939121.1"/>
    <property type="molecule type" value="Genomic_DNA"/>
</dbReference>
<dbReference type="InterPro" id="IPR011333">
    <property type="entry name" value="SKP1/BTB/POZ_sf"/>
</dbReference>
<dbReference type="InterPro" id="IPR036770">
    <property type="entry name" value="Ankyrin_rpt-contain_sf"/>
</dbReference>
<dbReference type="SMART" id="SM00225">
    <property type="entry name" value="BTB"/>
    <property type="match status" value="2"/>
</dbReference>
<dbReference type="PANTHER" id="PTHR22872">
    <property type="entry name" value="BTK-BINDING PROTEIN-RELATED"/>
    <property type="match status" value="1"/>
</dbReference>
<comment type="caution">
    <text evidence="6">The sequence shown here is derived from an EMBL/GenBank/DDBJ whole genome shotgun (WGS) entry which is preliminary data.</text>
</comment>
<dbReference type="InterPro" id="IPR000210">
    <property type="entry name" value="BTB/POZ_dom"/>
</dbReference>
<dbReference type="Pfam" id="PF00651">
    <property type="entry name" value="BTB"/>
    <property type="match status" value="2"/>
</dbReference>
<dbReference type="PROSITE" id="PS50012">
    <property type="entry name" value="RCC1_3"/>
    <property type="match status" value="2"/>
</dbReference>
<keyword evidence="1" id="KW-0677">Repeat</keyword>
<feature type="compositionally biased region" description="Basic and acidic residues" evidence="4">
    <location>
        <begin position="1057"/>
        <end position="1081"/>
    </location>
</feature>
<dbReference type="PROSITE" id="PS50088">
    <property type="entry name" value="ANK_REPEAT"/>
    <property type="match status" value="1"/>
</dbReference>
<evidence type="ECO:0000259" key="5">
    <source>
        <dbReference type="PROSITE" id="PS50097"/>
    </source>
</evidence>
<dbReference type="Gene3D" id="2.130.10.30">
    <property type="entry name" value="Regulator of chromosome condensation 1/beta-lactamase-inhibitor protein II"/>
    <property type="match status" value="1"/>
</dbReference>
<feature type="compositionally biased region" description="Pro residues" evidence="4">
    <location>
        <begin position="964"/>
        <end position="977"/>
    </location>
</feature>
<keyword evidence="7" id="KW-1185">Reference proteome</keyword>
<evidence type="ECO:0000256" key="3">
    <source>
        <dbReference type="PROSITE-ProRule" id="PRU00235"/>
    </source>
</evidence>
<evidence type="ECO:0000256" key="1">
    <source>
        <dbReference type="ARBA" id="ARBA00022737"/>
    </source>
</evidence>
<feature type="compositionally biased region" description="Acidic residues" evidence="4">
    <location>
        <begin position="494"/>
        <end position="505"/>
    </location>
</feature>
<dbReference type="SUPFAM" id="SSF54695">
    <property type="entry name" value="POZ domain"/>
    <property type="match status" value="2"/>
</dbReference>